<dbReference type="PANTHER" id="PTHR47489">
    <property type="entry name" value="ACYL-COA N-ACYLTRANSFERASES (NAT) SUPERFAMILY PROTEIN"/>
    <property type="match status" value="1"/>
</dbReference>
<dbReference type="Pfam" id="PF00583">
    <property type="entry name" value="Acetyltransf_1"/>
    <property type="match status" value="1"/>
</dbReference>
<sequence>MAQNLQAKRPIATGPRRELQHIHHHRSITPKRVFAPTRCNSTVAQQEQAAKGWRQLRWELQTSIGRMIIRPLERDEAQAAGVVVARAFASSPEAVPLSEALKDIEAIFLENPSPAADADSGAHTSSREATLDGYFLVARLFPDDPQQTPLPPGQGSRIVGTASISLSASSPFVRRLPSVNLPPSDAAYISNMAVDPRFRRRGVARALLAACEDVARSGARADVWLHVLEADEAARALYGGAGFVAAAKDSWLDTLKRGGGRPRILMRRELQLS</sequence>
<dbReference type="Proteomes" id="UP000747110">
    <property type="component" value="Unassembled WGS sequence"/>
</dbReference>
<organism evidence="3 4">
    <name type="scientific">Volvox reticuliferus</name>
    <dbReference type="NCBI Taxonomy" id="1737510"/>
    <lineage>
        <taxon>Eukaryota</taxon>
        <taxon>Viridiplantae</taxon>
        <taxon>Chlorophyta</taxon>
        <taxon>core chlorophytes</taxon>
        <taxon>Chlorophyceae</taxon>
        <taxon>CS clade</taxon>
        <taxon>Chlamydomonadales</taxon>
        <taxon>Volvocaceae</taxon>
        <taxon>Volvox</taxon>
    </lineage>
</organism>
<comment type="caution">
    <text evidence="3">The sequence shown here is derived from an EMBL/GenBank/DDBJ whole genome shotgun (WGS) entry which is preliminary data.</text>
</comment>
<evidence type="ECO:0000313" key="4">
    <source>
        <dbReference type="Proteomes" id="UP000722791"/>
    </source>
</evidence>
<dbReference type="InterPro" id="IPR016181">
    <property type="entry name" value="Acyl_CoA_acyltransferase"/>
</dbReference>
<dbReference type="Gene3D" id="3.40.630.30">
    <property type="match status" value="1"/>
</dbReference>
<dbReference type="AlphaFoldDB" id="A0A8J4GP83"/>
<dbReference type="InterPro" id="IPR000182">
    <property type="entry name" value="GNAT_dom"/>
</dbReference>
<dbReference type="PROSITE" id="PS51186">
    <property type="entry name" value="GNAT"/>
    <property type="match status" value="1"/>
</dbReference>
<evidence type="ECO:0000313" key="3">
    <source>
        <dbReference type="EMBL" id="GIM10586.1"/>
    </source>
</evidence>
<dbReference type="GO" id="GO:0016747">
    <property type="term" value="F:acyltransferase activity, transferring groups other than amino-acyl groups"/>
    <property type="evidence" value="ECO:0007669"/>
    <property type="project" value="InterPro"/>
</dbReference>
<gene>
    <name evidence="2" type="ORF">Vretifemale_15208</name>
    <name evidence="3" type="ORF">Vretimale_14180</name>
</gene>
<name>A0A8J4GP83_9CHLO</name>
<evidence type="ECO:0000259" key="1">
    <source>
        <dbReference type="PROSITE" id="PS51186"/>
    </source>
</evidence>
<dbReference type="SUPFAM" id="SSF55729">
    <property type="entry name" value="Acyl-CoA N-acyltransferases (Nat)"/>
    <property type="match status" value="1"/>
</dbReference>
<evidence type="ECO:0000313" key="2">
    <source>
        <dbReference type="EMBL" id="GIL87045.1"/>
    </source>
</evidence>
<protein>
    <recommendedName>
        <fullName evidence="1">N-acetyltransferase domain-containing protein</fullName>
    </recommendedName>
</protein>
<evidence type="ECO:0000313" key="5">
    <source>
        <dbReference type="Proteomes" id="UP000747110"/>
    </source>
</evidence>
<feature type="domain" description="N-acetyltransferase" evidence="1">
    <location>
        <begin position="92"/>
        <end position="271"/>
    </location>
</feature>
<dbReference type="OrthoDB" id="2017234at2759"/>
<dbReference type="CDD" id="cd04301">
    <property type="entry name" value="NAT_SF"/>
    <property type="match status" value="1"/>
</dbReference>
<proteinExistence type="predicted"/>
<keyword evidence="5" id="KW-1185">Reference proteome</keyword>
<reference evidence="3" key="1">
    <citation type="journal article" date="2021" name="Proc. Natl. Acad. Sci. U.S.A.">
        <title>Three genomes in the algal genus Volvox reveal the fate of a haploid sex-determining region after a transition to homothallism.</title>
        <authorList>
            <person name="Yamamoto K."/>
            <person name="Hamaji T."/>
            <person name="Kawai-Toyooka H."/>
            <person name="Matsuzaki R."/>
            <person name="Takahashi F."/>
            <person name="Nishimura Y."/>
            <person name="Kawachi M."/>
            <person name="Noguchi H."/>
            <person name="Minakuchi Y."/>
            <person name="Umen J.G."/>
            <person name="Toyoda A."/>
            <person name="Nozaki H."/>
        </authorList>
    </citation>
    <scope>NUCLEOTIDE SEQUENCE</scope>
    <source>
        <strain evidence="3">NIES-3785</strain>
        <strain evidence="2">NIES-3786</strain>
    </source>
</reference>
<dbReference type="EMBL" id="BNCP01000038">
    <property type="protein sequence ID" value="GIL87045.1"/>
    <property type="molecule type" value="Genomic_DNA"/>
</dbReference>
<dbReference type="Proteomes" id="UP000722791">
    <property type="component" value="Unassembled WGS sequence"/>
</dbReference>
<dbReference type="EMBL" id="BNCQ01000035">
    <property type="protein sequence ID" value="GIM10586.1"/>
    <property type="molecule type" value="Genomic_DNA"/>
</dbReference>
<dbReference type="PANTHER" id="PTHR47489:SF2">
    <property type="entry name" value="GCN5-RELATED N-ACETYLTRANSFERASE 5, CHLOROPLASTIC"/>
    <property type="match status" value="1"/>
</dbReference>
<accession>A0A8J4GP83</accession>